<reference evidence="1 2" key="1">
    <citation type="journal article" date="1999" name="Science">
        <title>Genome sequence of the radioresistant bacterium Deinococcus radiodurans R1.</title>
        <authorList>
            <person name="White O."/>
            <person name="Eisen J.A."/>
            <person name="Heidelberg J.F."/>
            <person name="Hickey E.K."/>
            <person name="Peterson J.D."/>
            <person name="Dodson R.J."/>
            <person name="Haft D.H."/>
            <person name="Gwinn M.L."/>
            <person name="Nelson W.C."/>
            <person name="Richardson D.L."/>
            <person name="Moffat K.S."/>
            <person name="Qin H."/>
            <person name="Jiang L."/>
            <person name="Pamphile W."/>
            <person name="Crosby M."/>
            <person name="Shen M."/>
            <person name="Vamathevan J.J."/>
            <person name="Lam P."/>
            <person name="McDonald L."/>
            <person name="Utterback T."/>
            <person name="Zalewski C."/>
            <person name="Makarova K.S."/>
            <person name="Aravind L."/>
            <person name="Daly M.J."/>
            <person name="Minton K.W."/>
            <person name="Fleischmann R.D."/>
            <person name="Ketchum K.A."/>
            <person name="Nelson K.E."/>
            <person name="Salzberg S."/>
            <person name="Smith H.O."/>
            <person name="Venter J.C."/>
            <person name="Fraser C.M."/>
        </authorList>
    </citation>
    <scope>NUCLEOTIDE SEQUENCE [LARGE SCALE GENOMIC DNA]</scope>
    <source>
        <strain evidence="2">ATCC 13939 / DSM 20539 / JCM 16871 / LMG 4051 / NBRC 15346 / NCIMB 9279 / R1 / VKM B-1422</strain>
    </source>
</reference>
<name>Q9RZ69_DEIRA</name>
<protein>
    <submittedName>
        <fullName evidence="1">Uncharacterized protein</fullName>
    </submittedName>
</protein>
<dbReference type="EnsemblBacteria" id="AAF12343">
    <property type="protein sequence ID" value="AAF12343"/>
    <property type="gene ID" value="DR_A0085"/>
</dbReference>
<dbReference type="InParanoid" id="Q9RZ69"/>
<dbReference type="EMBL" id="AE001825">
    <property type="protein sequence ID" value="AAF12343.1"/>
    <property type="molecule type" value="Genomic_DNA"/>
</dbReference>
<gene>
    <name evidence="1" type="ordered locus">DR_A0085</name>
</gene>
<proteinExistence type="predicted"/>
<organism evidence="1 2">
    <name type="scientific">Deinococcus radiodurans (strain ATCC 13939 / DSM 20539 / JCM 16871 / CCUG 27074 / LMG 4051 / NBRC 15346 / NCIMB 9279 / VKM B-1422 / R1)</name>
    <dbReference type="NCBI Taxonomy" id="243230"/>
    <lineage>
        <taxon>Bacteria</taxon>
        <taxon>Thermotogati</taxon>
        <taxon>Deinococcota</taxon>
        <taxon>Deinococci</taxon>
        <taxon>Deinococcales</taxon>
        <taxon>Deinococcaceae</taxon>
        <taxon>Deinococcus</taxon>
    </lineage>
</organism>
<dbReference type="OrthoDB" id="981783at2"/>
<dbReference type="HOGENOM" id="CLU_2648501_0_0_0"/>
<dbReference type="Proteomes" id="UP000002524">
    <property type="component" value="Chromosome 2"/>
</dbReference>
<dbReference type="AlphaFoldDB" id="Q9RZ69"/>
<sequence length="76" mass="8977">MCPNCPITGKQSFHGRAEALEQARFMGQLFRGRGLRPPHRPYLCNHCGYWHLTKRARYVDQVSRAHRVALKQRRFL</sequence>
<dbReference type="PIR" id="G75602">
    <property type="entry name" value="G75602"/>
</dbReference>
<dbReference type="STRING" id="243230.DR_A0085"/>
<evidence type="ECO:0000313" key="2">
    <source>
        <dbReference type="Proteomes" id="UP000002524"/>
    </source>
</evidence>
<dbReference type="PaxDb" id="243230-DR_A0085"/>
<dbReference type="KEGG" id="dra:DR_A0085"/>
<accession>Q9RZ69</accession>
<evidence type="ECO:0000313" key="1">
    <source>
        <dbReference type="EMBL" id="AAF12343.1"/>
    </source>
</evidence>
<keyword evidence="2" id="KW-1185">Reference proteome</keyword>